<keyword evidence="4" id="KW-0410">Iron transport</keyword>
<dbReference type="PANTHER" id="PTHR32552:SF81">
    <property type="entry name" value="TONB-DEPENDENT OUTER MEMBRANE RECEPTOR"/>
    <property type="match status" value="1"/>
</dbReference>
<evidence type="ECO:0000256" key="8">
    <source>
        <dbReference type="ARBA" id="ARBA00023077"/>
    </source>
</evidence>
<organism evidence="15 16">
    <name type="scientific">Sphingosinicella rhizophila</name>
    <dbReference type="NCBI Taxonomy" id="3050082"/>
    <lineage>
        <taxon>Bacteria</taxon>
        <taxon>Pseudomonadati</taxon>
        <taxon>Pseudomonadota</taxon>
        <taxon>Alphaproteobacteria</taxon>
        <taxon>Sphingomonadales</taxon>
        <taxon>Sphingosinicellaceae</taxon>
        <taxon>Sphingosinicella</taxon>
    </lineage>
</organism>
<evidence type="ECO:0000256" key="9">
    <source>
        <dbReference type="ARBA" id="ARBA00023136"/>
    </source>
</evidence>
<dbReference type="SMART" id="SM00965">
    <property type="entry name" value="STN"/>
    <property type="match status" value="1"/>
</dbReference>
<comment type="caution">
    <text evidence="15">The sequence shown here is derived from an EMBL/GenBank/DDBJ whole genome shotgun (WGS) entry which is preliminary data.</text>
</comment>
<evidence type="ECO:0000256" key="12">
    <source>
        <dbReference type="RuleBase" id="RU003357"/>
    </source>
</evidence>
<evidence type="ECO:0000256" key="1">
    <source>
        <dbReference type="ARBA" id="ARBA00004571"/>
    </source>
</evidence>
<keyword evidence="9 11" id="KW-0472">Membrane</keyword>
<dbReference type="Pfam" id="PF00593">
    <property type="entry name" value="TonB_dep_Rec_b-barrel"/>
    <property type="match status" value="1"/>
</dbReference>
<dbReference type="Pfam" id="PF07715">
    <property type="entry name" value="Plug"/>
    <property type="match status" value="1"/>
</dbReference>
<keyword evidence="15" id="KW-0675">Receptor</keyword>
<evidence type="ECO:0000256" key="5">
    <source>
        <dbReference type="ARBA" id="ARBA00022692"/>
    </source>
</evidence>
<sequence length="887" mass="96622">MIMRLIYSRSLAVGTAVVWTLAAAPAAYAQATYSFNLPAQELGKSLRAVARKTGSNIVFEPVATRGRKAPALKGGYSAAQAVERLLTGSGLSARQTSGGSWIVSPLRTASLVETSATSSVVATPAAAQDEGAPARANTADDAADPEIVVTATRREQSILDVPISVEAYSQETLDQKGVRNVEDLVRMTPGVTIETSAFNSKFIAIRGLFSATGATMTGVYIDDTPVQVRTLVLATNFYPAMFDLERVEVLRGPQGTLFGAGAMGGAVRFITAKPGLTEYSGSARAELALTEGGDPSYEAGIAVGGPIIQDKLGFRISGYHRRDGGFVDRIPYVADRGTPEENSNARETTVLNAALTFAPTDRLTITPSVFYQKLRRDDTEQFWQLLDNPLVPRPQIGRFVNGEGRPSSGNDEAAIYSLKTEYDLGGASIISNTSYLDRNTDEILDSTSAYQEVLGSLAVLFGAPPVYFDTPFGGLENSTITNFWTQRTFTQELRLQSNSDADRLSYVFGLFYQNARQTSLGIDYFPEFVAWQTAAYGFPLLGAPDADDVIALDDNATRDRQYAVFGDLSYKLTDRLTVSAGVRVSHMKFDFFQLRSGAFYGGEFVTNGRTSETPITPKFALQYEPSPDWMVYASAAKGFRQGGANPLANTTTCAADLAELGIDQVPGQYRSDSVWSYELGAKGRAGRTLTLAASVFNIDWKDIQQPRSLQNCAHLFIDNLGKARSRGFDAKIIVMPARGLTFDIGIGYMDTTFRETILTQNGQDTIVEKGDRFAVPWIVTLAADYQTALGFGDLTGYYHIQYDYRSSFGANPDNVDFNPITSRTDEQHFVAARLGVRRGPLDVSLFVNNLLNSQDDLSRLQWIPGSDRVLTNTYRPRTFGITGGYRF</sequence>
<comment type="similarity">
    <text evidence="11 12">Belongs to the TonB-dependent receptor family.</text>
</comment>
<evidence type="ECO:0000313" key="15">
    <source>
        <dbReference type="EMBL" id="MDT9597364.1"/>
    </source>
</evidence>
<evidence type="ECO:0000259" key="14">
    <source>
        <dbReference type="SMART" id="SM00965"/>
    </source>
</evidence>
<evidence type="ECO:0000256" key="2">
    <source>
        <dbReference type="ARBA" id="ARBA00022448"/>
    </source>
</evidence>
<protein>
    <submittedName>
        <fullName evidence="15">TonB-dependent receptor</fullName>
    </submittedName>
</protein>
<evidence type="ECO:0000256" key="7">
    <source>
        <dbReference type="ARBA" id="ARBA00023065"/>
    </source>
</evidence>
<evidence type="ECO:0000256" key="3">
    <source>
        <dbReference type="ARBA" id="ARBA00022452"/>
    </source>
</evidence>
<keyword evidence="16" id="KW-1185">Reference proteome</keyword>
<dbReference type="Pfam" id="PF07660">
    <property type="entry name" value="STN"/>
    <property type="match status" value="1"/>
</dbReference>
<dbReference type="InterPro" id="IPR012910">
    <property type="entry name" value="Plug_dom"/>
</dbReference>
<feature type="chain" id="PRO_5047455122" evidence="13">
    <location>
        <begin position="30"/>
        <end position="887"/>
    </location>
</feature>
<evidence type="ECO:0000256" key="6">
    <source>
        <dbReference type="ARBA" id="ARBA00023004"/>
    </source>
</evidence>
<evidence type="ECO:0000256" key="11">
    <source>
        <dbReference type="PROSITE-ProRule" id="PRU01360"/>
    </source>
</evidence>
<dbReference type="Proteomes" id="UP001259572">
    <property type="component" value="Unassembled WGS sequence"/>
</dbReference>
<evidence type="ECO:0000256" key="13">
    <source>
        <dbReference type="SAM" id="SignalP"/>
    </source>
</evidence>
<dbReference type="PANTHER" id="PTHR32552">
    <property type="entry name" value="FERRICHROME IRON RECEPTOR-RELATED"/>
    <property type="match status" value="1"/>
</dbReference>
<dbReference type="Gene3D" id="3.55.50.30">
    <property type="match status" value="1"/>
</dbReference>
<keyword evidence="7" id="KW-0406">Ion transport</keyword>
<keyword evidence="10 11" id="KW-0998">Cell outer membrane</keyword>
<keyword evidence="8 12" id="KW-0798">TonB box</keyword>
<keyword evidence="13" id="KW-0732">Signal</keyword>
<dbReference type="Gene3D" id="2.40.170.20">
    <property type="entry name" value="TonB-dependent receptor, beta-barrel domain"/>
    <property type="match status" value="1"/>
</dbReference>
<keyword evidence="3 11" id="KW-1134">Transmembrane beta strand</keyword>
<proteinExistence type="inferred from homology"/>
<evidence type="ECO:0000256" key="4">
    <source>
        <dbReference type="ARBA" id="ARBA00022496"/>
    </source>
</evidence>
<dbReference type="InterPro" id="IPR036942">
    <property type="entry name" value="Beta-barrel_TonB_sf"/>
</dbReference>
<dbReference type="InterPro" id="IPR011662">
    <property type="entry name" value="Secretin/TonB_short_N"/>
</dbReference>
<dbReference type="EMBL" id="JAVUPU010000001">
    <property type="protein sequence ID" value="MDT9597364.1"/>
    <property type="molecule type" value="Genomic_DNA"/>
</dbReference>
<comment type="subcellular location">
    <subcellularLocation>
        <location evidence="1 11">Cell outer membrane</location>
        <topology evidence="1 11">Multi-pass membrane protein</topology>
    </subcellularLocation>
</comment>
<dbReference type="CDD" id="cd01347">
    <property type="entry name" value="ligand_gated_channel"/>
    <property type="match status" value="1"/>
</dbReference>
<feature type="signal peptide" evidence="13">
    <location>
        <begin position="1"/>
        <end position="29"/>
    </location>
</feature>
<dbReference type="PROSITE" id="PS52016">
    <property type="entry name" value="TONB_DEPENDENT_REC_3"/>
    <property type="match status" value="1"/>
</dbReference>
<name>A0ABU3Q2R4_9SPHN</name>
<dbReference type="InterPro" id="IPR039426">
    <property type="entry name" value="TonB-dep_rcpt-like"/>
</dbReference>
<evidence type="ECO:0000313" key="16">
    <source>
        <dbReference type="Proteomes" id="UP001259572"/>
    </source>
</evidence>
<evidence type="ECO:0000256" key="10">
    <source>
        <dbReference type="ARBA" id="ARBA00023237"/>
    </source>
</evidence>
<feature type="domain" description="Secretin/TonB short N-terminal" evidence="14">
    <location>
        <begin position="55"/>
        <end position="106"/>
    </location>
</feature>
<keyword evidence="5 11" id="KW-0812">Transmembrane</keyword>
<accession>A0ABU3Q2R4</accession>
<keyword evidence="2 11" id="KW-0813">Transport</keyword>
<keyword evidence="6" id="KW-0408">Iron</keyword>
<dbReference type="SUPFAM" id="SSF56935">
    <property type="entry name" value="Porins"/>
    <property type="match status" value="1"/>
</dbReference>
<reference evidence="15 16" key="1">
    <citation type="submission" date="2023-05" db="EMBL/GenBank/DDBJ databases">
        <authorList>
            <person name="Guo Y."/>
        </authorList>
    </citation>
    <scope>NUCLEOTIDE SEQUENCE [LARGE SCALE GENOMIC DNA]</scope>
    <source>
        <strain evidence="15 16">GR2756</strain>
    </source>
</reference>
<gene>
    <name evidence="15" type="ORF">RQX22_00170</name>
</gene>
<dbReference type="RefSeq" id="WP_315722530.1">
    <property type="nucleotide sequence ID" value="NZ_JAVUPU010000001.1"/>
</dbReference>
<dbReference type="InterPro" id="IPR000531">
    <property type="entry name" value="Beta-barrel_TonB"/>
</dbReference>